<comment type="caution">
    <text evidence="3">The sequence shown here is derived from an EMBL/GenBank/DDBJ whole genome shotgun (WGS) entry which is preliminary data.</text>
</comment>
<keyword evidence="1" id="KW-0732">Signal</keyword>
<reference evidence="4" key="1">
    <citation type="journal article" date="2019" name="Int. J. Syst. Evol. Microbiol.">
        <title>The Global Catalogue of Microorganisms (GCM) 10K type strain sequencing project: providing services to taxonomists for standard genome sequencing and annotation.</title>
        <authorList>
            <consortium name="The Broad Institute Genomics Platform"/>
            <consortium name="The Broad Institute Genome Sequencing Center for Infectious Disease"/>
            <person name="Wu L."/>
            <person name="Ma J."/>
        </authorList>
    </citation>
    <scope>NUCLEOTIDE SEQUENCE [LARGE SCALE GENOMIC DNA]</scope>
    <source>
        <strain evidence="4">JCM 15910</strain>
    </source>
</reference>
<dbReference type="InterPro" id="IPR001466">
    <property type="entry name" value="Beta-lactam-related"/>
</dbReference>
<organism evidence="3 4">
    <name type="scientific">Sphingopyxis soli</name>
    <dbReference type="NCBI Taxonomy" id="592051"/>
    <lineage>
        <taxon>Bacteria</taxon>
        <taxon>Pseudomonadati</taxon>
        <taxon>Pseudomonadota</taxon>
        <taxon>Alphaproteobacteria</taxon>
        <taxon>Sphingomonadales</taxon>
        <taxon>Sphingomonadaceae</taxon>
        <taxon>Sphingopyxis</taxon>
    </lineage>
</organism>
<evidence type="ECO:0000256" key="1">
    <source>
        <dbReference type="SAM" id="SignalP"/>
    </source>
</evidence>
<keyword evidence="3" id="KW-0378">Hydrolase</keyword>
<dbReference type="RefSeq" id="WP_246553039.1">
    <property type="nucleotide sequence ID" value="NZ_BAAAFE010000009.1"/>
</dbReference>
<gene>
    <name evidence="3" type="ORF">GCM10009115_28590</name>
</gene>
<dbReference type="Pfam" id="PF00144">
    <property type="entry name" value="Beta-lactamase"/>
    <property type="match status" value="1"/>
</dbReference>
<evidence type="ECO:0000259" key="2">
    <source>
        <dbReference type="Pfam" id="PF00144"/>
    </source>
</evidence>
<dbReference type="Proteomes" id="UP001500738">
    <property type="component" value="Unassembled WGS sequence"/>
</dbReference>
<evidence type="ECO:0000313" key="4">
    <source>
        <dbReference type="Proteomes" id="UP001500738"/>
    </source>
</evidence>
<dbReference type="PROSITE" id="PS51257">
    <property type="entry name" value="PROKAR_LIPOPROTEIN"/>
    <property type="match status" value="1"/>
</dbReference>
<feature type="chain" id="PRO_5045239957" evidence="1">
    <location>
        <begin position="21"/>
        <end position="428"/>
    </location>
</feature>
<name>A0ABP3XPD0_9SPHN</name>
<evidence type="ECO:0000313" key="3">
    <source>
        <dbReference type="EMBL" id="GAA0866326.1"/>
    </source>
</evidence>
<dbReference type="SUPFAM" id="SSF56601">
    <property type="entry name" value="beta-lactamase/transpeptidase-like"/>
    <property type="match status" value="1"/>
</dbReference>
<feature type="signal peptide" evidence="1">
    <location>
        <begin position="1"/>
        <end position="20"/>
    </location>
</feature>
<dbReference type="PANTHER" id="PTHR43283:SF3">
    <property type="entry name" value="BETA-LACTAMASE FAMILY PROTEIN (AFU_ORTHOLOGUE AFUA_5G07500)"/>
    <property type="match status" value="1"/>
</dbReference>
<feature type="domain" description="Beta-lactamase-related" evidence="2">
    <location>
        <begin position="43"/>
        <end position="415"/>
    </location>
</feature>
<dbReference type="InterPro" id="IPR050789">
    <property type="entry name" value="Diverse_Enzym_Activities"/>
</dbReference>
<dbReference type="InterPro" id="IPR012338">
    <property type="entry name" value="Beta-lactam/transpept-like"/>
</dbReference>
<dbReference type="Gene3D" id="3.40.710.10">
    <property type="entry name" value="DD-peptidase/beta-lactamase superfamily"/>
    <property type="match status" value="1"/>
</dbReference>
<keyword evidence="4" id="KW-1185">Reference proteome</keyword>
<sequence>MRGKRLAMALAMTVACAASAATAPPLQARSASAGVLKIDKARIDAALKQMVVDGRAAGTSALVWQDGKEVYFGSAGMADRKAGRPMRRDTIAQIFSMTKPVTGVALMQLWERGRLRLDDPLAKYFPDYAAMRVYAGRDAAGQPIYVPVERPVTIRDVMRHTAGFAYGPGPTPAHDAYIAADPLALTIGLPEMNRRLAGVPLLFQPGSQWSYSIGVDVQAALVEKLSGQPFADYVREHIFEPLKMTDTAWRQPDARLPRFAAMNVKQDGKLEQMPDAEARTLNFQDHALTPGGFGLASTLDDYQRFARMLLNEGELDGARILKPATVKLMVTDQLDPAITERLWLPEKGAVGFGLDFAVRKRPPQTPAENRGAVGEYFWDGAASTLFWVDPANKLTAVFFVQTMPYDGSLHRDFRAAVYGADYKGRPGD</sequence>
<protein>
    <submittedName>
        <fullName evidence="3">Serine hydrolase domain-containing protein</fullName>
    </submittedName>
</protein>
<dbReference type="PANTHER" id="PTHR43283">
    <property type="entry name" value="BETA-LACTAMASE-RELATED"/>
    <property type="match status" value="1"/>
</dbReference>
<dbReference type="GO" id="GO:0016787">
    <property type="term" value="F:hydrolase activity"/>
    <property type="evidence" value="ECO:0007669"/>
    <property type="project" value="UniProtKB-KW"/>
</dbReference>
<dbReference type="EMBL" id="BAAAFE010000009">
    <property type="protein sequence ID" value="GAA0866326.1"/>
    <property type="molecule type" value="Genomic_DNA"/>
</dbReference>
<accession>A0ABP3XPD0</accession>
<proteinExistence type="predicted"/>